<keyword evidence="4" id="KW-1185">Reference proteome</keyword>
<dbReference type="PROSITE" id="PS50222">
    <property type="entry name" value="EF_HAND_2"/>
    <property type="match status" value="1"/>
</dbReference>
<dbReference type="InterPro" id="IPR002048">
    <property type="entry name" value="EF_hand_dom"/>
</dbReference>
<sequence length="370" mass="43881">METATSGGVDRSMEAFLQERAQQLFLLTDQERKGFIVKRDMQRMRSEIPLTPEQLEAVFDSLDVNRNGYLTIEQFLSGFGEFIASHPTDYWEEGSIMESPQKEIQEHDEPIEYLLRELESITVLHSVEVLRHLCQHVERETNPHIQNNLEIFLQQLVMDLKRCQEEQRNLEEALKLRDDEHQAEVHRLFEEMETQLREEKKNHTRHEEQRLRLRCITLEQDLAEKEQQLQDALTRQQELAERVRMLRSREMHIKEENERLVRSKKEIEAQLQAQNREIMQVQRILDDVRQNEAWERRKHLSTGFRLAKRIVLEQQGLMHQLQLLQQITTTLEAEGKVKIPDRNCQDNTGIHSSISSVTWNDALEKTPPQS</sequence>
<feature type="domain" description="EF-hand" evidence="2">
    <location>
        <begin position="50"/>
        <end position="85"/>
    </location>
</feature>
<reference evidence="3 4" key="1">
    <citation type="submission" date="2017-12" db="EMBL/GenBank/DDBJ databases">
        <title>Hemimetabolous genomes reveal molecular basis of termite eusociality.</title>
        <authorList>
            <person name="Harrison M.C."/>
            <person name="Jongepier E."/>
            <person name="Robertson H.M."/>
            <person name="Arning N."/>
            <person name="Bitard-Feildel T."/>
            <person name="Chao H."/>
            <person name="Childers C.P."/>
            <person name="Dinh H."/>
            <person name="Doddapaneni H."/>
            <person name="Dugan S."/>
            <person name="Gowin J."/>
            <person name="Greiner C."/>
            <person name="Han Y."/>
            <person name="Hu H."/>
            <person name="Hughes D.S.T."/>
            <person name="Huylmans A.-K."/>
            <person name="Kemena C."/>
            <person name="Kremer L.P.M."/>
            <person name="Lee S.L."/>
            <person name="Lopez-Ezquerra A."/>
            <person name="Mallet L."/>
            <person name="Monroy-Kuhn J.M."/>
            <person name="Moser A."/>
            <person name="Murali S.C."/>
            <person name="Muzny D.M."/>
            <person name="Otani S."/>
            <person name="Piulachs M.-D."/>
            <person name="Poelchau M."/>
            <person name="Qu J."/>
            <person name="Schaub F."/>
            <person name="Wada-Katsumata A."/>
            <person name="Worley K.C."/>
            <person name="Xie Q."/>
            <person name="Ylla G."/>
            <person name="Poulsen M."/>
            <person name="Gibbs R.A."/>
            <person name="Schal C."/>
            <person name="Richards S."/>
            <person name="Belles X."/>
            <person name="Korb J."/>
            <person name="Bornberg-Bauer E."/>
        </authorList>
    </citation>
    <scope>NUCLEOTIDE SEQUENCE [LARGE SCALE GENOMIC DNA]</scope>
    <source>
        <tissue evidence="3">Whole body</tissue>
    </source>
</reference>
<dbReference type="EMBL" id="NEVH01003763">
    <property type="protein sequence ID" value="PNF39988.1"/>
    <property type="molecule type" value="Genomic_DNA"/>
</dbReference>
<dbReference type="SUPFAM" id="SSF47473">
    <property type="entry name" value="EF-hand"/>
    <property type="match status" value="1"/>
</dbReference>
<dbReference type="Proteomes" id="UP000235965">
    <property type="component" value="Unassembled WGS sequence"/>
</dbReference>
<dbReference type="OrthoDB" id="9989112at2759"/>
<dbReference type="InParanoid" id="A0A2J7RGN6"/>
<organism evidence="3 4">
    <name type="scientific">Cryptotermes secundus</name>
    <dbReference type="NCBI Taxonomy" id="105785"/>
    <lineage>
        <taxon>Eukaryota</taxon>
        <taxon>Metazoa</taxon>
        <taxon>Ecdysozoa</taxon>
        <taxon>Arthropoda</taxon>
        <taxon>Hexapoda</taxon>
        <taxon>Insecta</taxon>
        <taxon>Pterygota</taxon>
        <taxon>Neoptera</taxon>
        <taxon>Polyneoptera</taxon>
        <taxon>Dictyoptera</taxon>
        <taxon>Blattodea</taxon>
        <taxon>Blattoidea</taxon>
        <taxon>Termitoidae</taxon>
        <taxon>Kalotermitidae</taxon>
        <taxon>Cryptotermitinae</taxon>
        <taxon>Cryptotermes</taxon>
    </lineage>
</organism>
<evidence type="ECO:0000313" key="4">
    <source>
        <dbReference type="Proteomes" id="UP000235965"/>
    </source>
</evidence>
<evidence type="ECO:0000313" key="3">
    <source>
        <dbReference type="EMBL" id="PNF39988.1"/>
    </source>
</evidence>
<evidence type="ECO:0000256" key="1">
    <source>
        <dbReference type="SAM" id="Coils"/>
    </source>
</evidence>
<dbReference type="InterPro" id="IPR011992">
    <property type="entry name" value="EF-hand-dom_pair"/>
</dbReference>
<evidence type="ECO:0000259" key="2">
    <source>
        <dbReference type="PROSITE" id="PS50222"/>
    </source>
</evidence>
<dbReference type="GO" id="GO:0005509">
    <property type="term" value="F:calcium ion binding"/>
    <property type="evidence" value="ECO:0007669"/>
    <property type="project" value="InterPro"/>
</dbReference>
<dbReference type="STRING" id="105785.A0A2J7RGN6"/>
<accession>A0A2J7RGN6</accession>
<protein>
    <recommendedName>
        <fullName evidence="2">EF-hand domain-containing protein</fullName>
    </recommendedName>
</protein>
<keyword evidence="1" id="KW-0175">Coiled coil</keyword>
<proteinExistence type="predicted"/>
<dbReference type="Gene3D" id="1.10.238.10">
    <property type="entry name" value="EF-hand"/>
    <property type="match status" value="1"/>
</dbReference>
<dbReference type="Pfam" id="PF13499">
    <property type="entry name" value="EF-hand_7"/>
    <property type="match status" value="1"/>
</dbReference>
<gene>
    <name evidence="3" type="ORF">B7P43_G15691</name>
</gene>
<comment type="caution">
    <text evidence="3">The sequence shown here is derived from an EMBL/GenBank/DDBJ whole genome shotgun (WGS) entry which is preliminary data.</text>
</comment>
<feature type="coiled-coil region" evidence="1">
    <location>
        <begin position="153"/>
        <end position="291"/>
    </location>
</feature>
<dbReference type="AlphaFoldDB" id="A0A2J7RGN6"/>
<dbReference type="EMBL" id="NEVH01003763">
    <property type="protein sequence ID" value="PNF39990.1"/>
    <property type="molecule type" value="Genomic_DNA"/>
</dbReference>
<name>A0A2J7RGN6_9NEOP</name>